<protein>
    <recommendedName>
        <fullName evidence="4">Chemotaxis protein CheC</fullName>
    </recommendedName>
</protein>
<dbReference type="CDD" id="cd17910">
    <property type="entry name" value="CheC_ClassII"/>
    <property type="match status" value="1"/>
</dbReference>
<dbReference type="PANTHER" id="PTHR43484">
    <property type="match status" value="1"/>
</dbReference>
<dbReference type="SUPFAM" id="SSF103039">
    <property type="entry name" value="CheC-like"/>
    <property type="match status" value="1"/>
</dbReference>
<organism evidence="2 3">
    <name type="scientific">Thioflexithrix psekupsensis</name>
    <dbReference type="NCBI Taxonomy" id="1570016"/>
    <lineage>
        <taxon>Bacteria</taxon>
        <taxon>Pseudomonadati</taxon>
        <taxon>Pseudomonadota</taxon>
        <taxon>Gammaproteobacteria</taxon>
        <taxon>Thiotrichales</taxon>
        <taxon>Thioflexithrix</taxon>
    </lineage>
</organism>
<comment type="caution">
    <text evidence="2">The sequence shown here is derived from an EMBL/GenBank/DDBJ whole genome shotgun (WGS) entry which is preliminary data.</text>
</comment>
<name>A0A251X7Q4_9GAMM</name>
<evidence type="ECO:0008006" key="4">
    <source>
        <dbReference type="Google" id="ProtNLM"/>
    </source>
</evidence>
<proteinExistence type="predicted"/>
<dbReference type="GO" id="GO:0006935">
    <property type="term" value="P:chemotaxis"/>
    <property type="evidence" value="ECO:0007669"/>
    <property type="project" value="UniProtKB-KW"/>
</dbReference>
<dbReference type="InterPro" id="IPR028976">
    <property type="entry name" value="CheC-like_sf"/>
</dbReference>
<dbReference type="InterPro" id="IPR051469">
    <property type="entry name" value="FliN/MopA/SpaO"/>
</dbReference>
<dbReference type="PANTHER" id="PTHR43484:SF1">
    <property type="entry name" value="FLAGELLAR MOTOR SWITCH PROTEIN FLIN"/>
    <property type="match status" value="1"/>
</dbReference>
<evidence type="ECO:0000313" key="2">
    <source>
        <dbReference type="EMBL" id="OUD13970.1"/>
    </source>
</evidence>
<dbReference type="OrthoDB" id="274823at2"/>
<evidence type="ECO:0000313" key="3">
    <source>
        <dbReference type="Proteomes" id="UP000194798"/>
    </source>
</evidence>
<sequence>MDEDTLFLSELQKDAICEMLNIGMGQAAASLSAIISEELKLSIPTVELLSRQEAANIISCDPQRRIAGVKQHFEGPFWGDALLLFPQEKSLQLVRALVKEELPPELLAELEQDALTEVGNIILNSCLGSFGNVLTQEVTSDLPLFINGSALEVLYTAKPQERDVVMFMRVEFSTHNQSISGYVAFLLEIPSIAQFKVNIDKYLGQI</sequence>
<dbReference type="AlphaFoldDB" id="A0A251X7Q4"/>
<keyword evidence="1" id="KW-0145">Chemotaxis</keyword>
<reference evidence="2 3" key="1">
    <citation type="submission" date="2016-12" db="EMBL/GenBank/DDBJ databases">
        <title>Thioflexothrix psekupsii D3 genome sequencing and assembly.</title>
        <authorList>
            <person name="Fomenkov A."/>
            <person name="Vincze T."/>
            <person name="Grabovich M."/>
            <person name="Anton B.P."/>
            <person name="Dubinina G."/>
            <person name="Orlova M."/>
            <person name="Belousova E."/>
            <person name="Roberts R.J."/>
        </authorList>
    </citation>
    <scope>NUCLEOTIDE SEQUENCE [LARGE SCALE GENOMIC DNA]</scope>
    <source>
        <strain evidence="2">D3</strain>
    </source>
</reference>
<evidence type="ECO:0000256" key="1">
    <source>
        <dbReference type="ARBA" id="ARBA00022500"/>
    </source>
</evidence>
<gene>
    <name evidence="2" type="ORF">TPSD3_06395</name>
</gene>
<dbReference type="RefSeq" id="WP_086487755.1">
    <property type="nucleotide sequence ID" value="NZ_MSLT01000012.1"/>
</dbReference>
<dbReference type="EMBL" id="MSLT01000012">
    <property type="protein sequence ID" value="OUD13970.1"/>
    <property type="molecule type" value="Genomic_DNA"/>
</dbReference>
<dbReference type="Gene3D" id="3.40.1550.10">
    <property type="entry name" value="CheC-like"/>
    <property type="match status" value="1"/>
</dbReference>
<dbReference type="Proteomes" id="UP000194798">
    <property type="component" value="Unassembled WGS sequence"/>
</dbReference>
<accession>A0A251X7Q4</accession>
<keyword evidence="3" id="KW-1185">Reference proteome</keyword>